<dbReference type="InterPro" id="IPR011009">
    <property type="entry name" value="Kinase-like_dom_sf"/>
</dbReference>
<gene>
    <name evidence="2" type="ORF">TrRE_jg4210</name>
</gene>
<keyword evidence="3" id="KW-1185">Reference proteome</keyword>
<sequence length="522" mass="59485">MYAEWKWLEWRISHLPRDLKRSHYDQFHQRWKDEPLRVILALRGFYVKAGQIISNNPALVPEAYAKSLKILQEDVPAKPFEVIKKIVEADMGKKMEEVFSSFDEVPIGAASIGQVHFAKLKSGEEVVVKVQYPEAERYFALDFWTSLKILEYVNPALIEVMKKNQETFMSEFDYKREARNLALMNTDVSPHFPSVQFPKPLFEHLGKRVLVMTRCEGETITKYGKKLLAEIAKTSGKTPEEFKAELRKAMRDPKKLETLSKVVPSLNETFFDVLRSALYVKNSILFWLPATYVPPNGPRLMTILFDVHGREIFNLGAFNSDPHAGNIMLDEKTGIVSLLDYGQLVTVEDEVWRENFAKYIVALADEDKDEVVRLWKELGNEFIWKPTGEINPPDITYACACFHFGGPPGIKKALSTLGIRISKLHSDVFKRIDITKSTSQYAMLQRTCFCLIGVAQQVGAGAGVIPCQMLKCSALHFIEECEAKREDAQEQSDERRETDATGKSSFLPKLALLAFFVVSRII</sequence>
<comment type="caution">
    <text evidence="2">The sequence shown here is derived from an EMBL/GenBank/DDBJ whole genome shotgun (WGS) entry which is preliminary data.</text>
</comment>
<dbReference type="PANTHER" id="PTHR43173:SF34">
    <property type="entry name" value="ABC1 ATYPICAL KINASE-LIKE DOMAIN-CONTAINING PROTEIN"/>
    <property type="match status" value="1"/>
</dbReference>
<dbReference type="PANTHER" id="PTHR43173">
    <property type="entry name" value="ABC1 FAMILY PROTEIN"/>
    <property type="match status" value="1"/>
</dbReference>
<dbReference type="Proteomes" id="UP001165082">
    <property type="component" value="Unassembled WGS sequence"/>
</dbReference>
<organism evidence="2 3">
    <name type="scientific">Triparma retinervis</name>
    <dbReference type="NCBI Taxonomy" id="2557542"/>
    <lineage>
        <taxon>Eukaryota</taxon>
        <taxon>Sar</taxon>
        <taxon>Stramenopiles</taxon>
        <taxon>Ochrophyta</taxon>
        <taxon>Bolidophyceae</taxon>
        <taxon>Parmales</taxon>
        <taxon>Triparmaceae</taxon>
        <taxon>Triparma</taxon>
    </lineage>
</organism>
<proteinExistence type="predicted"/>
<name>A0A9W7EEW7_9STRA</name>
<evidence type="ECO:0000313" key="3">
    <source>
        <dbReference type="Proteomes" id="UP001165082"/>
    </source>
</evidence>
<accession>A0A9W7EEW7</accession>
<feature type="domain" description="ABC1 atypical kinase-like" evidence="1">
    <location>
        <begin position="71"/>
        <end position="224"/>
    </location>
</feature>
<evidence type="ECO:0000259" key="1">
    <source>
        <dbReference type="Pfam" id="PF03109"/>
    </source>
</evidence>
<dbReference type="EMBL" id="BRXZ01001667">
    <property type="protein sequence ID" value="GMH76307.1"/>
    <property type="molecule type" value="Genomic_DNA"/>
</dbReference>
<reference evidence="2" key="1">
    <citation type="submission" date="2022-07" db="EMBL/GenBank/DDBJ databases">
        <title>Genome analysis of Parmales, a sister group of diatoms, reveals the evolutionary specialization of diatoms from phago-mixotrophs to photoautotrophs.</title>
        <authorList>
            <person name="Ban H."/>
            <person name="Sato S."/>
            <person name="Yoshikawa S."/>
            <person name="Kazumasa Y."/>
            <person name="Nakamura Y."/>
            <person name="Ichinomiya M."/>
            <person name="Saitoh K."/>
            <person name="Sato N."/>
            <person name="Blanc-Mathieu R."/>
            <person name="Endo H."/>
            <person name="Kuwata A."/>
            <person name="Ogata H."/>
        </authorList>
    </citation>
    <scope>NUCLEOTIDE SEQUENCE</scope>
</reference>
<dbReference type="AlphaFoldDB" id="A0A9W7EEW7"/>
<dbReference type="Pfam" id="PF03109">
    <property type="entry name" value="ABC1"/>
    <property type="match status" value="2"/>
</dbReference>
<dbReference type="OrthoDB" id="427480at2759"/>
<dbReference type="InterPro" id="IPR004147">
    <property type="entry name" value="ABC1_dom"/>
</dbReference>
<feature type="domain" description="ABC1 atypical kinase-like" evidence="1">
    <location>
        <begin position="300"/>
        <end position="373"/>
    </location>
</feature>
<protein>
    <recommendedName>
        <fullName evidence="1">ABC1 atypical kinase-like domain-containing protein</fullName>
    </recommendedName>
</protein>
<dbReference type="SUPFAM" id="SSF56112">
    <property type="entry name" value="Protein kinase-like (PK-like)"/>
    <property type="match status" value="1"/>
</dbReference>
<evidence type="ECO:0000313" key="2">
    <source>
        <dbReference type="EMBL" id="GMH76307.1"/>
    </source>
</evidence>
<dbReference type="CDD" id="cd05121">
    <property type="entry name" value="ABC1_ADCK3-like"/>
    <property type="match status" value="1"/>
</dbReference>
<dbReference type="InterPro" id="IPR051130">
    <property type="entry name" value="Mito_struct-func_regulator"/>
</dbReference>